<dbReference type="AlphaFoldDB" id="A0A1R1F2Q9"/>
<reference evidence="3 4" key="1">
    <citation type="submission" date="2016-11" db="EMBL/GenBank/DDBJ databases">
        <title>Paenibacillus species isolates.</title>
        <authorList>
            <person name="Beno S.M."/>
        </authorList>
    </citation>
    <scope>NUCLEOTIDE SEQUENCE [LARGE SCALE GENOMIC DNA]</scope>
    <source>
        <strain evidence="3 4">FSL R5-0378</strain>
    </source>
</reference>
<dbReference type="Proteomes" id="UP000187172">
    <property type="component" value="Unassembled WGS sequence"/>
</dbReference>
<dbReference type="Gene3D" id="3.40.50.1700">
    <property type="entry name" value="Glycoside hydrolase family 3 C-terminal domain"/>
    <property type="match status" value="1"/>
</dbReference>
<dbReference type="SUPFAM" id="SSF52279">
    <property type="entry name" value="Beta-D-glucan exohydrolase, C-terminal domain"/>
    <property type="match status" value="1"/>
</dbReference>
<accession>A0A1R1F2Q9</accession>
<gene>
    <name evidence="3" type="ORF">BK138_06785</name>
</gene>
<dbReference type="PANTHER" id="PTHR30620:SF123">
    <property type="entry name" value="BETA-XYLOSIDASE"/>
    <property type="match status" value="1"/>
</dbReference>
<dbReference type="PRINTS" id="PR00133">
    <property type="entry name" value="GLHYDRLASE3"/>
</dbReference>
<dbReference type="GO" id="GO:0008422">
    <property type="term" value="F:beta-glucosidase activity"/>
    <property type="evidence" value="ECO:0007669"/>
    <property type="project" value="TreeGrafter"/>
</dbReference>
<keyword evidence="4" id="KW-1185">Reference proteome</keyword>
<dbReference type="InterPro" id="IPR002772">
    <property type="entry name" value="Glyco_hydro_3_C"/>
</dbReference>
<dbReference type="InterPro" id="IPR036962">
    <property type="entry name" value="Glyco_hydro_3_N_sf"/>
</dbReference>
<organism evidence="3 4">
    <name type="scientific">Paenibacillus rhizosphaerae</name>
    <dbReference type="NCBI Taxonomy" id="297318"/>
    <lineage>
        <taxon>Bacteria</taxon>
        <taxon>Bacillati</taxon>
        <taxon>Bacillota</taxon>
        <taxon>Bacilli</taxon>
        <taxon>Bacillales</taxon>
        <taxon>Paenibacillaceae</taxon>
        <taxon>Paenibacillus</taxon>
    </lineage>
</organism>
<dbReference type="Pfam" id="PF01915">
    <property type="entry name" value="Glyco_hydro_3_C"/>
    <property type="match status" value="1"/>
</dbReference>
<evidence type="ECO:0000313" key="4">
    <source>
        <dbReference type="Proteomes" id="UP000187172"/>
    </source>
</evidence>
<comment type="caution">
    <text evidence="3">The sequence shown here is derived from an EMBL/GenBank/DDBJ whole genome shotgun (WGS) entry which is preliminary data.</text>
</comment>
<dbReference type="Pfam" id="PF14310">
    <property type="entry name" value="Fn3-like"/>
    <property type="match status" value="1"/>
</dbReference>
<dbReference type="PANTHER" id="PTHR30620">
    <property type="entry name" value="PERIPLASMIC BETA-GLUCOSIDASE-RELATED"/>
    <property type="match status" value="1"/>
</dbReference>
<dbReference type="SMART" id="SM01217">
    <property type="entry name" value="Fn3_like"/>
    <property type="match status" value="1"/>
</dbReference>
<dbReference type="Gene3D" id="3.20.20.300">
    <property type="entry name" value="Glycoside hydrolase, family 3, N-terminal domain"/>
    <property type="match status" value="1"/>
</dbReference>
<keyword evidence="1" id="KW-0378">Hydrolase</keyword>
<dbReference type="Pfam" id="PF00933">
    <property type="entry name" value="Glyco_hydro_3"/>
    <property type="match status" value="1"/>
</dbReference>
<dbReference type="GO" id="GO:0009251">
    <property type="term" value="P:glucan catabolic process"/>
    <property type="evidence" value="ECO:0007669"/>
    <property type="project" value="TreeGrafter"/>
</dbReference>
<dbReference type="EMBL" id="MRTP01000001">
    <property type="protein sequence ID" value="OMF58246.1"/>
    <property type="molecule type" value="Genomic_DNA"/>
</dbReference>
<evidence type="ECO:0000259" key="2">
    <source>
        <dbReference type="SMART" id="SM01217"/>
    </source>
</evidence>
<feature type="domain" description="Fibronectin type III-like" evidence="2">
    <location>
        <begin position="691"/>
        <end position="760"/>
    </location>
</feature>
<dbReference type="InterPro" id="IPR017853">
    <property type="entry name" value="GH"/>
</dbReference>
<dbReference type="InterPro" id="IPR051915">
    <property type="entry name" value="Cellulose_Degrad_GH3"/>
</dbReference>
<proteinExistence type="predicted"/>
<evidence type="ECO:0000256" key="1">
    <source>
        <dbReference type="ARBA" id="ARBA00022801"/>
    </source>
</evidence>
<evidence type="ECO:0000313" key="3">
    <source>
        <dbReference type="EMBL" id="OMF58246.1"/>
    </source>
</evidence>
<dbReference type="InterPro" id="IPR001764">
    <property type="entry name" value="Glyco_hydro_3_N"/>
</dbReference>
<sequence>MEKYRQPGYSIEERVQDLIERMTLQEKVGQLNQRMYGWDAYVRTGEEITLTEAFKEEVARGGGMGALYGLFRSDPWSGVHYGNGIPTENSAEAANKVQRYVVENTRLGIPVLLTEECPHGHQALDGTLFPVNLGVGATWNPDLMQRASSYIASEIRSRGAHIGLVSALDILHDPRWGRSEECFSEDPYLAARFTEAAVRGMQGTTPEMLAGSDKVAVVLKHLCAQGTAQGGRNAGPAAIGERELREIHLPGASAGAKAGAAGFMAAYNEIDGIPCHANHALLTGILREEWGFEGIVMADGVAVDRLVALTGSHESAAALALSAGVDLSLWDTAFSTLEKAVSQGVVSEQTIDRAVSRVLRLKFRLGLFDRPYADETRAISAVGAPAARETNLQLARESIVLLKNTNQLLPLDIPKGEKRKIAVIGPNADRLYNQLGDYTSVQREGKGTTVLQGIRTCAPEGTEVVFALGCGIRDGSTAGFKEAIAAAQDADVAVLVLGGSSARQFNGAFDSNGEAIVGEGSPSEMDCGEGVDLASLSLGGVQEQLVERIAATGVPTVAVMIQGRPHALTGIEAHCDAILCGWYPGTEGGQAIAEILFGKVNPSGKLPVSMPRSAAQLPVYYNQKDPGRPRHYVDMPSSPLYPFGYGISYTTFEYGNVSLSTDRIKVSELEAGGHVSVTVGIVNAGPRSGAETVQLYIQVRESGISRRIAELKGFRKIELASGEQQNVVFKLGHEELAFWNQDMLFKAQPCRVRILVGGNSVDTAGTELLIVP</sequence>
<dbReference type="FunFam" id="3.40.50.1700:FF:000009">
    <property type="entry name" value="Periplasmic beta-glucosidase"/>
    <property type="match status" value="1"/>
</dbReference>
<dbReference type="InterPro" id="IPR036881">
    <property type="entry name" value="Glyco_hydro_3_C_sf"/>
</dbReference>
<protein>
    <submittedName>
        <fullName evidence="3">Beta-glucosidase</fullName>
    </submittedName>
</protein>
<dbReference type="Gene3D" id="2.60.40.10">
    <property type="entry name" value="Immunoglobulins"/>
    <property type="match status" value="1"/>
</dbReference>
<dbReference type="InterPro" id="IPR026891">
    <property type="entry name" value="Fn3-like"/>
</dbReference>
<dbReference type="RefSeq" id="WP_076167603.1">
    <property type="nucleotide sequence ID" value="NZ_MRTP01000001.1"/>
</dbReference>
<name>A0A1R1F2Q9_9BACL</name>
<dbReference type="SUPFAM" id="SSF51445">
    <property type="entry name" value="(Trans)glycosidases"/>
    <property type="match status" value="1"/>
</dbReference>
<dbReference type="InterPro" id="IPR013783">
    <property type="entry name" value="Ig-like_fold"/>
</dbReference>
<dbReference type="STRING" id="297318.BK138_06785"/>